<comment type="similarity">
    <text evidence="2">Belongs to the sulfatase family.</text>
</comment>
<accession>A0A9J6GZC0</accession>
<dbReference type="OrthoDB" id="103349at2759"/>
<dbReference type="InterPro" id="IPR047115">
    <property type="entry name" value="ARSB"/>
</dbReference>
<protein>
    <recommendedName>
        <fullName evidence="7">Sulfatase N-terminal domain-containing protein</fullName>
    </recommendedName>
</protein>
<evidence type="ECO:0000256" key="2">
    <source>
        <dbReference type="ARBA" id="ARBA00008779"/>
    </source>
</evidence>
<evidence type="ECO:0000256" key="5">
    <source>
        <dbReference type="ARBA" id="ARBA00023180"/>
    </source>
</evidence>
<keyword evidence="6" id="KW-0175">Coiled coil</keyword>
<evidence type="ECO:0000313" key="8">
    <source>
        <dbReference type="EMBL" id="KAH9379764.1"/>
    </source>
</evidence>
<dbReference type="EMBL" id="JABSTR010000010">
    <property type="protein sequence ID" value="KAH9379764.1"/>
    <property type="molecule type" value="Genomic_DNA"/>
</dbReference>
<dbReference type="VEuPathDB" id="VectorBase:HLOH_051090"/>
<evidence type="ECO:0000259" key="7">
    <source>
        <dbReference type="Pfam" id="PF00884"/>
    </source>
</evidence>
<comment type="caution">
    <text evidence="8">The sequence shown here is derived from an EMBL/GenBank/DDBJ whole genome shotgun (WGS) entry which is preliminary data.</text>
</comment>
<evidence type="ECO:0000256" key="6">
    <source>
        <dbReference type="SAM" id="Coils"/>
    </source>
</evidence>
<evidence type="ECO:0000256" key="1">
    <source>
        <dbReference type="ARBA" id="ARBA00001913"/>
    </source>
</evidence>
<keyword evidence="9" id="KW-1185">Reference proteome</keyword>
<evidence type="ECO:0000256" key="3">
    <source>
        <dbReference type="ARBA" id="ARBA00022723"/>
    </source>
</evidence>
<dbReference type="InterPro" id="IPR000917">
    <property type="entry name" value="Sulfatase_N"/>
</dbReference>
<sequence>MMVGKNGKDARDATEVKDLKDLAKQLDSFKRDAGAELRDLKESMDFFSKACDGVQGLMAEIAALRKEVKKLTKSKYSLEAENARLSLKVNEIEQYQRMNNLEIKCNPDESEPVEIIKQLGEVIGETIQEYDVDTCHWVPTAKQGERNIIVRFVRRSKRNAVLAKLRKTKEWWTPWTSPSEASWKPWKPPRCWRTTVLVFSSDNGATLFSLGGNWPLRGLKGSLWEGAIRAAGFVWSPRLENRGRVSQQLMHISDWLAYAVLLRPVSEPNETMLTSRGKH</sequence>
<dbReference type="PANTHER" id="PTHR10342:SF273">
    <property type="entry name" value="RE14504P"/>
    <property type="match status" value="1"/>
</dbReference>
<dbReference type="SUPFAM" id="SSF53649">
    <property type="entry name" value="Alkaline phosphatase-like"/>
    <property type="match status" value="1"/>
</dbReference>
<organism evidence="8 9">
    <name type="scientific">Haemaphysalis longicornis</name>
    <name type="common">Bush tick</name>
    <dbReference type="NCBI Taxonomy" id="44386"/>
    <lineage>
        <taxon>Eukaryota</taxon>
        <taxon>Metazoa</taxon>
        <taxon>Ecdysozoa</taxon>
        <taxon>Arthropoda</taxon>
        <taxon>Chelicerata</taxon>
        <taxon>Arachnida</taxon>
        <taxon>Acari</taxon>
        <taxon>Parasitiformes</taxon>
        <taxon>Ixodida</taxon>
        <taxon>Ixodoidea</taxon>
        <taxon>Ixodidae</taxon>
        <taxon>Haemaphysalinae</taxon>
        <taxon>Haemaphysalis</taxon>
    </lineage>
</organism>
<evidence type="ECO:0000313" key="9">
    <source>
        <dbReference type="Proteomes" id="UP000821853"/>
    </source>
</evidence>
<reference evidence="8 9" key="1">
    <citation type="journal article" date="2020" name="Cell">
        <title>Large-Scale Comparative Analyses of Tick Genomes Elucidate Their Genetic Diversity and Vector Capacities.</title>
        <authorList>
            <consortium name="Tick Genome and Microbiome Consortium (TIGMIC)"/>
            <person name="Jia N."/>
            <person name="Wang J."/>
            <person name="Shi W."/>
            <person name="Du L."/>
            <person name="Sun Y."/>
            <person name="Zhan W."/>
            <person name="Jiang J.F."/>
            <person name="Wang Q."/>
            <person name="Zhang B."/>
            <person name="Ji P."/>
            <person name="Bell-Sakyi L."/>
            <person name="Cui X.M."/>
            <person name="Yuan T.T."/>
            <person name="Jiang B.G."/>
            <person name="Yang W.F."/>
            <person name="Lam T.T."/>
            <person name="Chang Q.C."/>
            <person name="Ding S.J."/>
            <person name="Wang X.J."/>
            <person name="Zhu J.G."/>
            <person name="Ruan X.D."/>
            <person name="Zhao L."/>
            <person name="Wei J.T."/>
            <person name="Ye R.Z."/>
            <person name="Que T.C."/>
            <person name="Du C.H."/>
            <person name="Zhou Y.H."/>
            <person name="Cheng J.X."/>
            <person name="Dai P.F."/>
            <person name="Guo W.B."/>
            <person name="Han X.H."/>
            <person name="Huang E.J."/>
            <person name="Li L.F."/>
            <person name="Wei W."/>
            <person name="Gao Y.C."/>
            <person name="Liu J.Z."/>
            <person name="Shao H.Z."/>
            <person name="Wang X."/>
            <person name="Wang C.C."/>
            <person name="Yang T.C."/>
            <person name="Huo Q.B."/>
            <person name="Li W."/>
            <person name="Chen H.Y."/>
            <person name="Chen S.E."/>
            <person name="Zhou L.G."/>
            <person name="Ni X.B."/>
            <person name="Tian J.H."/>
            <person name="Sheng Y."/>
            <person name="Liu T."/>
            <person name="Pan Y.S."/>
            <person name="Xia L.Y."/>
            <person name="Li J."/>
            <person name="Zhao F."/>
            <person name="Cao W.C."/>
        </authorList>
    </citation>
    <scope>NUCLEOTIDE SEQUENCE [LARGE SCALE GENOMIC DNA]</scope>
    <source>
        <strain evidence="8">HaeL-2018</strain>
    </source>
</reference>
<dbReference type="PANTHER" id="PTHR10342">
    <property type="entry name" value="ARYLSULFATASE"/>
    <property type="match status" value="1"/>
</dbReference>
<gene>
    <name evidence="8" type="ORF">HPB48_006354</name>
</gene>
<dbReference type="Pfam" id="PF00884">
    <property type="entry name" value="Sulfatase"/>
    <property type="match status" value="1"/>
</dbReference>
<name>A0A9J6GZC0_HAELO</name>
<keyword evidence="3" id="KW-0479">Metal-binding</keyword>
<keyword evidence="4" id="KW-0106">Calcium</keyword>
<feature type="coiled-coil region" evidence="6">
    <location>
        <begin position="54"/>
        <end position="98"/>
    </location>
</feature>
<dbReference type="InterPro" id="IPR017850">
    <property type="entry name" value="Alkaline_phosphatase_core_sf"/>
</dbReference>
<evidence type="ECO:0000256" key="4">
    <source>
        <dbReference type="ARBA" id="ARBA00022837"/>
    </source>
</evidence>
<keyword evidence="5" id="KW-0325">Glycoprotein</keyword>
<proteinExistence type="inferred from homology"/>
<dbReference type="AlphaFoldDB" id="A0A9J6GZC0"/>
<dbReference type="GO" id="GO:0008484">
    <property type="term" value="F:sulfuric ester hydrolase activity"/>
    <property type="evidence" value="ECO:0007669"/>
    <property type="project" value="InterPro"/>
</dbReference>
<dbReference type="Proteomes" id="UP000821853">
    <property type="component" value="Chromosome 8"/>
</dbReference>
<dbReference type="GO" id="GO:0046872">
    <property type="term" value="F:metal ion binding"/>
    <property type="evidence" value="ECO:0007669"/>
    <property type="project" value="UniProtKB-KW"/>
</dbReference>
<dbReference type="Gene3D" id="3.40.720.10">
    <property type="entry name" value="Alkaline Phosphatase, subunit A"/>
    <property type="match status" value="1"/>
</dbReference>
<feature type="domain" description="Sulfatase N-terminal" evidence="7">
    <location>
        <begin position="191"/>
        <end position="257"/>
    </location>
</feature>
<comment type="cofactor">
    <cofactor evidence="1">
        <name>Ca(2+)</name>
        <dbReference type="ChEBI" id="CHEBI:29108"/>
    </cofactor>
</comment>